<keyword evidence="3" id="KW-1185">Reference proteome</keyword>
<dbReference type="Proteomes" id="UP001305414">
    <property type="component" value="Unassembled WGS sequence"/>
</dbReference>
<evidence type="ECO:0000256" key="1">
    <source>
        <dbReference type="SAM" id="MobiDB-lite"/>
    </source>
</evidence>
<evidence type="ECO:0000313" key="2">
    <source>
        <dbReference type="EMBL" id="KAK5625863.1"/>
    </source>
</evidence>
<feature type="compositionally biased region" description="Acidic residues" evidence="1">
    <location>
        <begin position="243"/>
        <end position="252"/>
    </location>
</feature>
<feature type="region of interest" description="Disordered" evidence="1">
    <location>
        <begin position="240"/>
        <end position="262"/>
    </location>
</feature>
<accession>A0AAN7UCR6</accession>
<evidence type="ECO:0000313" key="3">
    <source>
        <dbReference type="Proteomes" id="UP001305414"/>
    </source>
</evidence>
<organism evidence="2 3">
    <name type="scientific">Xylaria bambusicola</name>
    <dbReference type="NCBI Taxonomy" id="326684"/>
    <lineage>
        <taxon>Eukaryota</taxon>
        <taxon>Fungi</taxon>
        <taxon>Dikarya</taxon>
        <taxon>Ascomycota</taxon>
        <taxon>Pezizomycotina</taxon>
        <taxon>Sordariomycetes</taxon>
        <taxon>Xylariomycetidae</taxon>
        <taxon>Xylariales</taxon>
        <taxon>Xylariaceae</taxon>
        <taxon>Xylaria</taxon>
    </lineage>
</organism>
<protein>
    <submittedName>
        <fullName evidence="2">Uncharacterized protein</fullName>
    </submittedName>
</protein>
<dbReference type="EMBL" id="JAWHQM010000002">
    <property type="protein sequence ID" value="KAK5625863.1"/>
    <property type="molecule type" value="Genomic_DNA"/>
</dbReference>
<feature type="region of interest" description="Disordered" evidence="1">
    <location>
        <begin position="1"/>
        <end position="83"/>
    </location>
</feature>
<feature type="compositionally biased region" description="Basic and acidic residues" evidence="1">
    <location>
        <begin position="28"/>
        <end position="42"/>
    </location>
</feature>
<feature type="compositionally biased region" description="Basic residues" evidence="1">
    <location>
        <begin position="1"/>
        <end position="12"/>
    </location>
</feature>
<reference evidence="2 3" key="1">
    <citation type="submission" date="2023-10" db="EMBL/GenBank/DDBJ databases">
        <title>Draft genome sequence of Xylaria bambusicola isolate GMP-LS, the root and basal stem rot pathogen of sugarcane in Indonesia.</title>
        <authorList>
            <person name="Selvaraj P."/>
            <person name="Muralishankar V."/>
            <person name="Muruganantham S."/>
            <person name="Sp S."/>
            <person name="Haryani S."/>
            <person name="Lau K.J.X."/>
            <person name="Naqvi N.I."/>
        </authorList>
    </citation>
    <scope>NUCLEOTIDE SEQUENCE [LARGE SCALE GENOMIC DNA]</scope>
    <source>
        <strain evidence="2">GMP-LS</strain>
    </source>
</reference>
<proteinExistence type="predicted"/>
<sequence>MQATRGRKRKTRSHEGNEIERISFAPQSRDHQIGISEHEQHESGSSYARKKANSVPIIDRDAESPPTFAPPHPGGDNKSSRSSNLDKYLMVHGFDGLNPLRPPDTFVICDKMPRNITPLAPCLFQPRPPPALPQHIMDLPFDKIMCRYNNLTTIVDNYLRWHGLQVFGWWTERDLELATSVPAFTEALSDRPAIPPYILQTPFNIVLLGAPVMSHLIERYHTDLGYDYFGFYASDPRVRLSDPEPETDEGSDGSDFSTDSLF</sequence>
<comment type="caution">
    <text evidence="2">The sequence shown here is derived from an EMBL/GenBank/DDBJ whole genome shotgun (WGS) entry which is preliminary data.</text>
</comment>
<gene>
    <name evidence="2" type="ORF">RRF57_001579</name>
</gene>
<dbReference type="AlphaFoldDB" id="A0AAN7UCR6"/>
<name>A0AAN7UCR6_9PEZI</name>